<dbReference type="NCBIfam" id="TIGR01352">
    <property type="entry name" value="tonB_Cterm"/>
    <property type="match status" value="1"/>
</dbReference>
<evidence type="ECO:0000313" key="13">
    <source>
        <dbReference type="Proteomes" id="UP000536534"/>
    </source>
</evidence>
<evidence type="ECO:0000256" key="10">
    <source>
        <dbReference type="SAM" id="MobiDB-lite"/>
    </source>
</evidence>
<dbReference type="PROSITE" id="PS52015">
    <property type="entry name" value="TONB_CTD"/>
    <property type="match status" value="1"/>
</dbReference>
<evidence type="ECO:0000256" key="5">
    <source>
        <dbReference type="ARBA" id="ARBA00022519"/>
    </source>
</evidence>
<dbReference type="EMBL" id="JAAYYV010000220">
    <property type="protein sequence ID" value="NLF54416.1"/>
    <property type="molecule type" value="Genomic_DNA"/>
</dbReference>
<dbReference type="GO" id="GO:0055085">
    <property type="term" value="P:transmembrane transport"/>
    <property type="evidence" value="ECO:0007669"/>
    <property type="project" value="InterPro"/>
</dbReference>
<comment type="caution">
    <text evidence="12">The sequence shown here is derived from an EMBL/GenBank/DDBJ whole genome shotgun (WGS) entry which is preliminary data.</text>
</comment>
<evidence type="ECO:0000259" key="11">
    <source>
        <dbReference type="PROSITE" id="PS52015"/>
    </source>
</evidence>
<keyword evidence="9" id="KW-0472">Membrane</keyword>
<feature type="region of interest" description="Disordered" evidence="10">
    <location>
        <begin position="50"/>
        <end position="164"/>
    </location>
</feature>
<keyword evidence="4" id="KW-1003">Cell membrane</keyword>
<evidence type="ECO:0000256" key="6">
    <source>
        <dbReference type="ARBA" id="ARBA00022692"/>
    </source>
</evidence>
<evidence type="ECO:0000256" key="9">
    <source>
        <dbReference type="ARBA" id="ARBA00023136"/>
    </source>
</evidence>
<reference evidence="12 13" key="1">
    <citation type="journal article" date="2020" name="Biotechnol. Biofuels">
        <title>New insights from the biogas microbiome by comprehensive genome-resolved metagenomics of nearly 1600 species originating from multiple anaerobic digesters.</title>
        <authorList>
            <person name="Campanaro S."/>
            <person name="Treu L."/>
            <person name="Rodriguez-R L.M."/>
            <person name="Kovalovszki A."/>
            <person name="Ziels R.M."/>
            <person name="Maus I."/>
            <person name="Zhu X."/>
            <person name="Kougias P.G."/>
            <person name="Basile A."/>
            <person name="Luo G."/>
            <person name="Schluter A."/>
            <person name="Konstantinidis K.T."/>
            <person name="Angelidaki I."/>
        </authorList>
    </citation>
    <scope>NUCLEOTIDE SEQUENCE [LARGE SCALE GENOMIC DNA]</scope>
    <source>
        <strain evidence="12">AS06rmzACSIP_256</strain>
    </source>
</reference>
<evidence type="ECO:0000256" key="4">
    <source>
        <dbReference type="ARBA" id="ARBA00022475"/>
    </source>
</evidence>
<comment type="similarity">
    <text evidence="2">Belongs to the TonB family.</text>
</comment>
<dbReference type="SUPFAM" id="SSF74653">
    <property type="entry name" value="TolA/TonB C-terminal domain"/>
    <property type="match status" value="1"/>
</dbReference>
<accession>A0A7X7R8B6</accession>
<keyword evidence="6" id="KW-0812">Transmembrane</keyword>
<evidence type="ECO:0000256" key="3">
    <source>
        <dbReference type="ARBA" id="ARBA00022448"/>
    </source>
</evidence>
<dbReference type="GO" id="GO:0098797">
    <property type="term" value="C:plasma membrane protein complex"/>
    <property type="evidence" value="ECO:0007669"/>
    <property type="project" value="TreeGrafter"/>
</dbReference>
<evidence type="ECO:0000313" key="12">
    <source>
        <dbReference type="EMBL" id="NLF54416.1"/>
    </source>
</evidence>
<keyword evidence="8" id="KW-1133">Transmembrane helix</keyword>
<protein>
    <submittedName>
        <fullName evidence="12">Energy transducer TonB</fullName>
    </submittedName>
</protein>
<dbReference type="PANTHER" id="PTHR33446:SF2">
    <property type="entry name" value="PROTEIN TONB"/>
    <property type="match status" value="1"/>
</dbReference>
<dbReference type="InterPro" id="IPR051045">
    <property type="entry name" value="TonB-dependent_transducer"/>
</dbReference>
<comment type="subcellular location">
    <subcellularLocation>
        <location evidence="1">Cell inner membrane</location>
        <topology evidence="1">Single-pass membrane protein</topology>
        <orientation evidence="1">Periplasmic side</orientation>
    </subcellularLocation>
</comment>
<keyword evidence="7" id="KW-0653">Protein transport</keyword>
<keyword evidence="3" id="KW-0813">Transport</keyword>
<organism evidence="12 13">
    <name type="scientific">Thauera phenolivorans</name>
    <dbReference type="NCBI Taxonomy" id="1792543"/>
    <lineage>
        <taxon>Bacteria</taxon>
        <taxon>Pseudomonadati</taxon>
        <taxon>Pseudomonadota</taxon>
        <taxon>Betaproteobacteria</taxon>
        <taxon>Rhodocyclales</taxon>
        <taxon>Zoogloeaceae</taxon>
        <taxon>Thauera</taxon>
    </lineage>
</organism>
<evidence type="ECO:0000256" key="2">
    <source>
        <dbReference type="ARBA" id="ARBA00006555"/>
    </source>
</evidence>
<feature type="compositionally biased region" description="Pro residues" evidence="10">
    <location>
        <begin position="60"/>
        <end position="132"/>
    </location>
</feature>
<dbReference type="PANTHER" id="PTHR33446">
    <property type="entry name" value="PROTEIN TONB-RELATED"/>
    <property type="match status" value="1"/>
</dbReference>
<dbReference type="InterPro" id="IPR037682">
    <property type="entry name" value="TonB_C"/>
</dbReference>
<sequence length="261" mass="26611">MRLTPARAGLGLLVLAAHLGGFAALAQLARQTERPPQVVPIQVALVQAPEPQLAAGAPETPAPLPAAQPPEPPKPAPPKPAPPKPAPPKPAPPKPAPPKPAPPKPAPPKPAPPKPAPADPAPPAPAVQPAPASPVGEAPVAPASSTGAPPPPTPDRVGASAAAGPTVTAARFDAAYLRNPAPAYPPLSRRLREEGKVLLKVRVSADGSARTVEVDQSSGSERLDRAAREAVARWRFVPARRGEQPVEATVLVPIIFKLQGN</sequence>
<dbReference type="GO" id="GO:0015031">
    <property type="term" value="P:protein transport"/>
    <property type="evidence" value="ECO:0007669"/>
    <property type="project" value="UniProtKB-KW"/>
</dbReference>
<name>A0A7X7R8B6_9RHOO</name>
<gene>
    <name evidence="12" type="ORF">GX576_08500</name>
</gene>
<dbReference type="InterPro" id="IPR006260">
    <property type="entry name" value="TonB/TolA_C"/>
</dbReference>
<feature type="compositionally biased region" description="Low complexity" evidence="10">
    <location>
        <begin position="133"/>
        <end position="147"/>
    </location>
</feature>
<feature type="domain" description="TonB C-terminal" evidence="11">
    <location>
        <begin position="169"/>
        <end position="261"/>
    </location>
</feature>
<dbReference type="PRINTS" id="PR01217">
    <property type="entry name" value="PRICHEXTENSN"/>
</dbReference>
<dbReference type="GO" id="GO:0031992">
    <property type="term" value="F:energy transducer activity"/>
    <property type="evidence" value="ECO:0007669"/>
    <property type="project" value="TreeGrafter"/>
</dbReference>
<evidence type="ECO:0000256" key="1">
    <source>
        <dbReference type="ARBA" id="ARBA00004383"/>
    </source>
</evidence>
<dbReference type="Gene3D" id="3.30.1150.10">
    <property type="match status" value="1"/>
</dbReference>
<dbReference type="Proteomes" id="UP000536534">
    <property type="component" value="Unassembled WGS sequence"/>
</dbReference>
<evidence type="ECO:0000256" key="8">
    <source>
        <dbReference type="ARBA" id="ARBA00022989"/>
    </source>
</evidence>
<keyword evidence="5" id="KW-0997">Cell inner membrane</keyword>
<evidence type="ECO:0000256" key="7">
    <source>
        <dbReference type="ARBA" id="ARBA00022927"/>
    </source>
</evidence>
<dbReference type="AlphaFoldDB" id="A0A7X7R8B6"/>
<feature type="compositionally biased region" description="Low complexity" evidence="10">
    <location>
        <begin position="155"/>
        <end position="164"/>
    </location>
</feature>
<dbReference type="Pfam" id="PF03544">
    <property type="entry name" value="TonB_C"/>
    <property type="match status" value="1"/>
</dbReference>
<proteinExistence type="inferred from homology"/>